<organism evidence="10 11">
    <name type="scientific">Saccoglossus kowalevskii</name>
    <name type="common">Acorn worm</name>
    <dbReference type="NCBI Taxonomy" id="10224"/>
    <lineage>
        <taxon>Eukaryota</taxon>
        <taxon>Metazoa</taxon>
        <taxon>Hemichordata</taxon>
        <taxon>Enteropneusta</taxon>
        <taxon>Harrimaniidae</taxon>
        <taxon>Saccoglossus</taxon>
    </lineage>
</organism>
<protein>
    <recommendedName>
        <fullName evidence="5">phosphoethanolamine N-methyltransferase</fullName>
        <ecNumber evidence="5">2.1.1.103</ecNumber>
    </recommendedName>
</protein>
<dbReference type="GeneID" id="102801924"/>
<dbReference type="PANTHER" id="PTHR44307">
    <property type="entry name" value="PHOSPHOETHANOLAMINE METHYLTRANSFERASE"/>
    <property type="match status" value="1"/>
</dbReference>
<evidence type="ECO:0000256" key="8">
    <source>
        <dbReference type="ARBA" id="ARBA00047841"/>
    </source>
</evidence>
<comment type="catalytic activity">
    <reaction evidence="6">
        <text>N,N-dimethylethanolamine phosphate + S-adenosyl-L-methionine = phosphocholine + S-adenosyl-L-homocysteine + H(+)</text>
        <dbReference type="Rhea" id="RHEA:25325"/>
        <dbReference type="ChEBI" id="CHEBI:15378"/>
        <dbReference type="ChEBI" id="CHEBI:57856"/>
        <dbReference type="ChEBI" id="CHEBI:58641"/>
        <dbReference type="ChEBI" id="CHEBI:59789"/>
        <dbReference type="ChEBI" id="CHEBI:295975"/>
        <dbReference type="EC" id="2.1.1.103"/>
    </reaction>
    <physiologicalReaction direction="left-to-right" evidence="6">
        <dbReference type="Rhea" id="RHEA:25326"/>
    </physiologicalReaction>
</comment>
<evidence type="ECO:0000313" key="11">
    <source>
        <dbReference type="RefSeq" id="XP_006824126.1"/>
    </source>
</evidence>
<evidence type="ECO:0000256" key="1">
    <source>
        <dbReference type="ARBA" id="ARBA00004969"/>
    </source>
</evidence>
<dbReference type="RefSeq" id="XP_006824126.1">
    <property type="nucleotide sequence ID" value="XM_006824063.1"/>
</dbReference>
<keyword evidence="10" id="KW-1185">Reference proteome</keyword>
<comment type="pathway">
    <text evidence="1">Phospholipid metabolism; phosphatidylcholine biosynthesis.</text>
</comment>
<dbReference type="Gene3D" id="3.40.50.150">
    <property type="entry name" value="Vaccinia Virus protein VP39"/>
    <property type="match status" value="1"/>
</dbReference>
<evidence type="ECO:0000256" key="4">
    <source>
        <dbReference type="ARBA" id="ARBA00022679"/>
    </source>
</evidence>
<sequence>MRKSYWSYRSTACTGIERVLNVPKADELSRYEIDEILAILPPLEGKNVVDLGAGIGRYTAPLASAANHVTAVELVEEYTEANRASNGHIGNIDFITSDVVHLNLNTDCCDLVFSNYLLQYLDDDETRKFATNALKWIKPGGWMFFREVTIEKSGMSAATKVVVRQEAKAIIAII</sequence>
<keyword evidence="3" id="KW-0489">Methyltransferase</keyword>
<accession>A0ABM0MVT5</accession>
<evidence type="ECO:0000256" key="5">
    <source>
        <dbReference type="ARBA" id="ARBA00035674"/>
    </source>
</evidence>
<dbReference type="Proteomes" id="UP000694865">
    <property type="component" value="Unplaced"/>
</dbReference>
<dbReference type="InterPro" id="IPR029063">
    <property type="entry name" value="SAM-dependent_MTases_sf"/>
</dbReference>
<dbReference type="EC" id="2.1.1.103" evidence="5"/>
<dbReference type="Pfam" id="PF13649">
    <property type="entry name" value="Methyltransf_25"/>
    <property type="match status" value="1"/>
</dbReference>
<dbReference type="SUPFAM" id="SSF53335">
    <property type="entry name" value="S-adenosyl-L-methionine-dependent methyltransferases"/>
    <property type="match status" value="1"/>
</dbReference>
<dbReference type="CDD" id="cd02440">
    <property type="entry name" value="AdoMet_MTases"/>
    <property type="match status" value="1"/>
</dbReference>
<evidence type="ECO:0000256" key="2">
    <source>
        <dbReference type="ARBA" id="ARBA00005189"/>
    </source>
</evidence>
<evidence type="ECO:0000256" key="6">
    <source>
        <dbReference type="ARBA" id="ARBA00047619"/>
    </source>
</evidence>
<gene>
    <name evidence="11" type="primary">LOC102801924</name>
</gene>
<proteinExistence type="predicted"/>
<keyword evidence="4" id="KW-0808">Transferase</keyword>
<evidence type="ECO:0000259" key="9">
    <source>
        <dbReference type="Pfam" id="PF13649"/>
    </source>
</evidence>
<name>A0ABM0MVT5_SACKO</name>
<dbReference type="PANTHER" id="PTHR44307:SF2">
    <property type="entry name" value="PHOSPHOETHANOLAMINE METHYLTRANSFERASE ISOFORM X1"/>
    <property type="match status" value="1"/>
</dbReference>
<feature type="domain" description="Methyltransferase" evidence="9">
    <location>
        <begin position="48"/>
        <end position="141"/>
    </location>
</feature>
<evidence type="ECO:0000256" key="7">
    <source>
        <dbReference type="ARBA" id="ARBA00047622"/>
    </source>
</evidence>
<reference evidence="11" key="1">
    <citation type="submission" date="2025-08" db="UniProtKB">
        <authorList>
            <consortium name="RefSeq"/>
        </authorList>
    </citation>
    <scope>IDENTIFICATION</scope>
    <source>
        <tissue evidence="11">Testes</tissue>
    </source>
</reference>
<evidence type="ECO:0000313" key="10">
    <source>
        <dbReference type="Proteomes" id="UP000694865"/>
    </source>
</evidence>
<comment type="catalytic activity">
    <reaction evidence="8">
        <text>N-methylethanolamine phosphate + S-adenosyl-L-methionine = N,N-dimethylethanolamine phosphate + S-adenosyl-L-homocysteine + H(+)</text>
        <dbReference type="Rhea" id="RHEA:25321"/>
        <dbReference type="ChEBI" id="CHEBI:15378"/>
        <dbReference type="ChEBI" id="CHEBI:57781"/>
        <dbReference type="ChEBI" id="CHEBI:57856"/>
        <dbReference type="ChEBI" id="CHEBI:58641"/>
        <dbReference type="ChEBI" id="CHEBI:59789"/>
        <dbReference type="EC" id="2.1.1.103"/>
    </reaction>
    <physiologicalReaction direction="left-to-right" evidence="8">
        <dbReference type="Rhea" id="RHEA:25322"/>
    </physiologicalReaction>
</comment>
<dbReference type="InterPro" id="IPR041698">
    <property type="entry name" value="Methyltransf_25"/>
</dbReference>
<comment type="pathway">
    <text evidence="2">Lipid metabolism.</text>
</comment>
<comment type="catalytic activity">
    <reaction evidence="7">
        <text>phosphoethanolamine + S-adenosyl-L-methionine = N-methylethanolamine phosphate + S-adenosyl-L-homocysteine + H(+)</text>
        <dbReference type="Rhea" id="RHEA:20365"/>
        <dbReference type="ChEBI" id="CHEBI:15378"/>
        <dbReference type="ChEBI" id="CHEBI:57781"/>
        <dbReference type="ChEBI" id="CHEBI:57856"/>
        <dbReference type="ChEBI" id="CHEBI:58190"/>
        <dbReference type="ChEBI" id="CHEBI:59789"/>
        <dbReference type="EC" id="2.1.1.103"/>
    </reaction>
    <physiologicalReaction direction="left-to-right" evidence="7">
        <dbReference type="Rhea" id="RHEA:20366"/>
    </physiologicalReaction>
</comment>
<evidence type="ECO:0000256" key="3">
    <source>
        <dbReference type="ARBA" id="ARBA00022603"/>
    </source>
</evidence>